<organism evidence="1 2">
    <name type="scientific">Candidatus Phycosocius bacilliformis</name>
    <dbReference type="NCBI Taxonomy" id="1445552"/>
    <lineage>
        <taxon>Bacteria</taxon>
        <taxon>Pseudomonadati</taxon>
        <taxon>Pseudomonadota</taxon>
        <taxon>Alphaproteobacteria</taxon>
        <taxon>Caulobacterales</taxon>
        <taxon>Caulobacterales incertae sedis</taxon>
        <taxon>Candidatus Phycosocius</taxon>
    </lineage>
</organism>
<gene>
    <name evidence="1" type="ORF">PbB2_00070</name>
</gene>
<proteinExistence type="predicted"/>
<reference evidence="1 2" key="1">
    <citation type="journal article" date="2018" name="Genome Announc.">
        <title>Draft Genome Sequence of "Candidatus Phycosocius bacilliformis," an Alphaproteobacterial Ectosymbiont of the Hydrocarbon-Producing Green Alga Botryococcus braunii.</title>
        <authorList>
            <person name="Tanabe Y."/>
            <person name="Yamaguchi H."/>
            <person name="Watanabe M.M."/>
        </authorList>
    </citation>
    <scope>NUCLEOTIDE SEQUENCE [LARGE SCALE GENOMIC DNA]</scope>
    <source>
        <strain evidence="1 2">BOTRYCO-2</strain>
    </source>
</reference>
<dbReference type="AlphaFoldDB" id="A0A2P2E5T5"/>
<evidence type="ECO:0000313" key="1">
    <source>
        <dbReference type="EMBL" id="GBF56414.1"/>
    </source>
</evidence>
<protein>
    <submittedName>
        <fullName evidence="1">Uncharacterized protein</fullName>
    </submittedName>
</protein>
<keyword evidence="2" id="KW-1185">Reference proteome</keyword>
<accession>A0A2P2E5T5</accession>
<evidence type="ECO:0000313" key="2">
    <source>
        <dbReference type="Proteomes" id="UP000245086"/>
    </source>
</evidence>
<name>A0A2P2E5T5_9PROT</name>
<sequence>MSGLAFTWIKSARRFNATVWVVAFNRKLFVAKWMKCWVRFFRDDLRCGTTNRTAEFGFWRISARLKRRNSFFQLRNPLGQSNDFLPFRHFDEDVHYV</sequence>
<comment type="caution">
    <text evidence="1">The sequence shown here is derived from an EMBL/GenBank/DDBJ whole genome shotgun (WGS) entry which is preliminary data.</text>
</comment>
<dbReference type="Proteomes" id="UP000245086">
    <property type="component" value="Unassembled WGS sequence"/>
</dbReference>
<dbReference type="EMBL" id="BFBR01000001">
    <property type="protein sequence ID" value="GBF56414.1"/>
    <property type="molecule type" value="Genomic_DNA"/>
</dbReference>